<accession>A0AA36NCA6</accession>
<evidence type="ECO:0000313" key="2">
    <source>
        <dbReference type="Proteomes" id="UP001178507"/>
    </source>
</evidence>
<evidence type="ECO:0000313" key="1">
    <source>
        <dbReference type="EMBL" id="CAJ1401872.1"/>
    </source>
</evidence>
<dbReference type="Proteomes" id="UP001178507">
    <property type="component" value="Unassembled WGS sequence"/>
</dbReference>
<sequence>MDPWEERMLEVVAKEAKEKIFNELMGRAKMSCDEVDYLVASALRHLPLELRVLPARQALQLLGAQEAASSSQAEAPATRRQVSGRVLEMMKCFEGGSTESIATAR</sequence>
<organism evidence="1 2">
    <name type="scientific">Effrenium voratum</name>
    <dbReference type="NCBI Taxonomy" id="2562239"/>
    <lineage>
        <taxon>Eukaryota</taxon>
        <taxon>Sar</taxon>
        <taxon>Alveolata</taxon>
        <taxon>Dinophyceae</taxon>
        <taxon>Suessiales</taxon>
        <taxon>Symbiodiniaceae</taxon>
        <taxon>Effrenium</taxon>
    </lineage>
</organism>
<comment type="caution">
    <text evidence="1">The sequence shown here is derived from an EMBL/GenBank/DDBJ whole genome shotgun (WGS) entry which is preliminary data.</text>
</comment>
<keyword evidence="2" id="KW-1185">Reference proteome</keyword>
<protein>
    <submittedName>
        <fullName evidence="1">Uncharacterized protein</fullName>
    </submittedName>
</protein>
<proteinExistence type="predicted"/>
<reference evidence="1" key="1">
    <citation type="submission" date="2023-08" db="EMBL/GenBank/DDBJ databases">
        <authorList>
            <person name="Chen Y."/>
            <person name="Shah S."/>
            <person name="Dougan E. K."/>
            <person name="Thang M."/>
            <person name="Chan C."/>
        </authorList>
    </citation>
    <scope>NUCLEOTIDE SEQUENCE</scope>
</reference>
<name>A0AA36NCA6_9DINO</name>
<dbReference type="AlphaFoldDB" id="A0AA36NCA6"/>
<dbReference type="EMBL" id="CAUJNA010003432">
    <property type="protein sequence ID" value="CAJ1401872.1"/>
    <property type="molecule type" value="Genomic_DNA"/>
</dbReference>
<gene>
    <name evidence="1" type="ORF">EVOR1521_LOCUS24916</name>
</gene>